<proteinExistence type="predicted"/>
<dbReference type="EMBL" id="NHSJ01000012">
    <property type="protein sequence ID" value="PPQ33831.1"/>
    <property type="molecule type" value="Genomic_DNA"/>
</dbReference>
<evidence type="ECO:0000313" key="2">
    <source>
        <dbReference type="EMBL" id="PPQ33831.1"/>
    </source>
</evidence>
<dbReference type="Proteomes" id="UP000239089">
    <property type="component" value="Unassembled WGS sequence"/>
</dbReference>
<name>A0A2S6NGV0_9HYPH</name>
<evidence type="ECO:0000256" key="1">
    <source>
        <dbReference type="SAM" id="MobiDB-lite"/>
    </source>
</evidence>
<keyword evidence="3" id="KW-1185">Reference proteome</keyword>
<protein>
    <submittedName>
        <fullName evidence="2">Uncharacterized protein</fullName>
    </submittedName>
</protein>
<sequence>MPEIGAQTQRHTVATLVGQRVFGIALIYAASLWPAASAEKLRQPQTLESDTDTQEVRRS</sequence>
<accession>A0A2S6NGV0</accession>
<gene>
    <name evidence="2" type="ORF">CCR94_00665</name>
</gene>
<comment type="caution">
    <text evidence="2">The sequence shown here is derived from an EMBL/GenBank/DDBJ whole genome shotgun (WGS) entry which is preliminary data.</text>
</comment>
<dbReference type="AlphaFoldDB" id="A0A2S6NGV0"/>
<feature type="region of interest" description="Disordered" evidence="1">
    <location>
        <begin position="38"/>
        <end position="59"/>
    </location>
</feature>
<organism evidence="2 3">
    <name type="scientific">Rhodoblastus sphagnicola</name>
    <dbReference type="NCBI Taxonomy" id="333368"/>
    <lineage>
        <taxon>Bacteria</taxon>
        <taxon>Pseudomonadati</taxon>
        <taxon>Pseudomonadota</taxon>
        <taxon>Alphaproteobacteria</taxon>
        <taxon>Hyphomicrobiales</taxon>
        <taxon>Rhodoblastaceae</taxon>
        <taxon>Rhodoblastus</taxon>
    </lineage>
</organism>
<evidence type="ECO:0000313" key="3">
    <source>
        <dbReference type="Proteomes" id="UP000239089"/>
    </source>
</evidence>
<reference evidence="2 3" key="1">
    <citation type="journal article" date="2018" name="Arch. Microbiol.">
        <title>New insights into the metabolic potential of the phototrophic purple bacterium Rhodopila globiformis DSM 161(T) from its draft genome sequence and evidence for a vanadium-dependent nitrogenase.</title>
        <authorList>
            <person name="Imhoff J.F."/>
            <person name="Rahn T."/>
            <person name="Kunzel S."/>
            <person name="Neulinger S.C."/>
        </authorList>
    </citation>
    <scope>NUCLEOTIDE SEQUENCE [LARGE SCALE GENOMIC DNA]</scope>
    <source>
        <strain evidence="2 3">DSM 16996</strain>
    </source>
</reference>